<dbReference type="OMA" id="KEYIPKW"/>
<dbReference type="AlphaFoldDB" id="A0A6I8NBC9"/>
<dbReference type="PANTHER" id="PTHR14286">
    <property type="entry name" value="GENE, 49355-RELATED"/>
    <property type="match status" value="1"/>
</dbReference>
<proteinExistence type="predicted"/>
<accession>A0A6I8NBC9</accession>
<dbReference type="Proteomes" id="UP000002279">
    <property type="component" value="Chromosome X1"/>
</dbReference>
<organism evidence="1 2">
    <name type="scientific">Ornithorhynchus anatinus</name>
    <name type="common">Duckbill platypus</name>
    <dbReference type="NCBI Taxonomy" id="9258"/>
    <lineage>
        <taxon>Eukaryota</taxon>
        <taxon>Metazoa</taxon>
        <taxon>Chordata</taxon>
        <taxon>Craniata</taxon>
        <taxon>Vertebrata</taxon>
        <taxon>Euteleostomi</taxon>
        <taxon>Mammalia</taxon>
        <taxon>Monotremata</taxon>
        <taxon>Ornithorhynchidae</taxon>
        <taxon>Ornithorhynchus</taxon>
    </lineage>
</organism>
<dbReference type="Bgee" id="ENSOANG00000043273">
    <property type="expression patterns" value="Expressed in testis and 6 other cell types or tissues"/>
</dbReference>
<evidence type="ECO:0000313" key="2">
    <source>
        <dbReference type="Proteomes" id="UP000002279"/>
    </source>
</evidence>
<reference evidence="1" key="3">
    <citation type="submission" date="2025-09" db="UniProtKB">
        <authorList>
            <consortium name="Ensembl"/>
        </authorList>
    </citation>
    <scope>IDENTIFICATION</scope>
    <source>
        <strain evidence="1">Glennie</strain>
    </source>
</reference>
<dbReference type="FunCoup" id="A0A6I8NBC9">
    <property type="interactions" value="78"/>
</dbReference>
<protein>
    <submittedName>
        <fullName evidence="1">Centrosomal protein 15</fullName>
    </submittedName>
</protein>
<keyword evidence="2" id="KW-1185">Reference proteome</keyword>
<reference evidence="1 2" key="1">
    <citation type="journal article" date="2008" name="Nature">
        <title>Genome analysis of the platypus reveals unique signatures of evolution.</title>
        <authorList>
            <person name="Warren W.C."/>
            <person name="Hillier L.W."/>
            <person name="Marshall Graves J.A."/>
            <person name="Birney E."/>
            <person name="Ponting C.P."/>
            <person name="Grutzner F."/>
            <person name="Belov K."/>
            <person name="Miller W."/>
            <person name="Clarke L."/>
            <person name="Chinwalla A.T."/>
            <person name="Yang S.P."/>
            <person name="Heger A."/>
            <person name="Locke D.P."/>
            <person name="Miethke P."/>
            <person name="Waters P.D."/>
            <person name="Veyrunes F."/>
            <person name="Fulton L."/>
            <person name="Fulton B."/>
            <person name="Graves T."/>
            <person name="Wallis J."/>
            <person name="Puente X.S."/>
            <person name="Lopez-Otin C."/>
            <person name="Ordonez G.R."/>
            <person name="Eichler E.E."/>
            <person name="Chen L."/>
            <person name="Cheng Z."/>
            <person name="Deakin J.E."/>
            <person name="Alsop A."/>
            <person name="Thompson K."/>
            <person name="Kirby P."/>
            <person name="Papenfuss A.T."/>
            <person name="Wakefield M.J."/>
            <person name="Olender T."/>
            <person name="Lancet D."/>
            <person name="Huttley G.A."/>
            <person name="Smit A.F."/>
            <person name="Pask A."/>
            <person name="Temple-Smith P."/>
            <person name="Batzer M.A."/>
            <person name="Walker J.A."/>
            <person name="Konkel M.K."/>
            <person name="Harris R.S."/>
            <person name="Whittington C.M."/>
            <person name="Wong E.S."/>
            <person name="Gemmell N.J."/>
            <person name="Buschiazzo E."/>
            <person name="Vargas Jentzsch I.M."/>
            <person name="Merkel A."/>
            <person name="Schmitz J."/>
            <person name="Zemann A."/>
            <person name="Churakov G."/>
            <person name="Kriegs J.O."/>
            <person name="Brosius J."/>
            <person name="Murchison E.P."/>
            <person name="Sachidanandam R."/>
            <person name="Smith C."/>
            <person name="Hannon G.J."/>
            <person name="Tsend-Ayush E."/>
            <person name="McMillan D."/>
            <person name="Attenborough R."/>
            <person name="Rens W."/>
            <person name="Ferguson-Smith M."/>
            <person name="Lefevre C.M."/>
            <person name="Sharp J.A."/>
            <person name="Nicholas K.R."/>
            <person name="Ray D.A."/>
            <person name="Kube M."/>
            <person name="Reinhardt R."/>
            <person name="Pringle T.H."/>
            <person name="Taylor J."/>
            <person name="Jones R.C."/>
            <person name="Nixon B."/>
            <person name="Dacheux J.L."/>
            <person name="Niwa H."/>
            <person name="Sekita Y."/>
            <person name="Huang X."/>
            <person name="Stark A."/>
            <person name="Kheradpour P."/>
            <person name="Kellis M."/>
            <person name="Flicek P."/>
            <person name="Chen Y."/>
            <person name="Webber C."/>
            <person name="Hardison R."/>
            <person name="Nelson J."/>
            <person name="Hallsworth-Pepin K."/>
            <person name="Delehaunty K."/>
            <person name="Markovic C."/>
            <person name="Minx P."/>
            <person name="Feng Y."/>
            <person name="Kremitzki C."/>
            <person name="Mitreva M."/>
            <person name="Glasscock J."/>
            <person name="Wylie T."/>
            <person name="Wohldmann P."/>
            <person name="Thiru P."/>
            <person name="Nhan M.N."/>
            <person name="Pohl C.S."/>
            <person name="Smith S.M."/>
            <person name="Hou S."/>
            <person name="Nefedov M."/>
            <person name="de Jong P.J."/>
            <person name="Renfree M.B."/>
            <person name="Mardis E.R."/>
            <person name="Wilson R.K."/>
        </authorList>
    </citation>
    <scope>NUCLEOTIDE SEQUENCE [LARGE SCALE GENOMIC DNA]</scope>
    <source>
        <strain evidence="1 2">Glennie</strain>
    </source>
</reference>
<dbReference type="Ensembl" id="ENSOANT00000076251.1">
    <property type="protein sequence ID" value="ENSOANP00000038334.1"/>
    <property type="gene ID" value="ENSOANG00000043273.1"/>
</dbReference>
<dbReference type="GeneTree" id="ENSGT00390000005214"/>
<dbReference type="Pfam" id="PF15134">
    <property type="entry name" value="CEP15-like"/>
    <property type="match status" value="1"/>
</dbReference>
<name>A0A6I8NBC9_ORNAN</name>
<evidence type="ECO:0000313" key="1">
    <source>
        <dbReference type="Ensembl" id="ENSOANP00000038334.1"/>
    </source>
</evidence>
<dbReference type="InParanoid" id="A0A6I8NBC9"/>
<sequence>MTSYFTEEVQLSRRYEEILSQRLMLLQQRQCEFGEEKTEKACQIQASEVAHRRNFTLLNATEEAKKALRTRLHLLPHPEILTFETLYWKSVEDCIPKWKEFLLGRVQYPVEKQESKIKGDS</sequence>
<reference evidence="1" key="2">
    <citation type="submission" date="2025-08" db="UniProtKB">
        <authorList>
            <consortium name="Ensembl"/>
        </authorList>
    </citation>
    <scope>IDENTIFICATION</scope>
    <source>
        <strain evidence="1">Glennie</strain>
    </source>
</reference>
<gene>
    <name evidence="1" type="primary">CEP15</name>
</gene>
<dbReference type="InterPro" id="IPR028006">
    <property type="entry name" value="CEP15-like"/>
</dbReference>
<dbReference type="PANTHER" id="PTHR14286:SF2">
    <property type="entry name" value="CENTROSOMAL PROTEIN 15 KDA"/>
    <property type="match status" value="1"/>
</dbReference>